<dbReference type="EMBL" id="PFEV01000197">
    <property type="protein sequence ID" value="PIV70643.1"/>
    <property type="molecule type" value="Genomic_DNA"/>
</dbReference>
<dbReference type="AlphaFoldDB" id="A0A2M7EJ87"/>
<accession>A0A2M7EJ87</accession>
<sequence length="37" mass="4627">IREMKDSILNLSFWDTRCEDKDCEYCKLRSHFYRPLD</sequence>
<evidence type="ECO:0000313" key="1">
    <source>
        <dbReference type="EMBL" id="PIV70643.1"/>
    </source>
</evidence>
<comment type="caution">
    <text evidence="1">The sequence shown here is derived from an EMBL/GenBank/DDBJ whole genome shotgun (WGS) entry which is preliminary data.</text>
</comment>
<dbReference type="Proteomes" id="UP000228762">
    <property type="component" value="Unassembled WGS sequence"/>
</dbReference>
<feature type="non-terminal residue" evidence="1">
    <location>
        <position position="1"/>
    </location>
</feature>
<name>A0A2M7EJ87_9BACT</name>
<gene>
    <name evidence="1" type="ORF">COW57_04170</name>
</gene>
<evidence type="ECO:0000313" key="2">
    <source>
        <dbReference type="Proteomes" id="UP000228762"/>
    </source>
</evidence>
<reference evidence="2" key="1">
    <citation type="submission" date="2017-09" db="EMBL/GenBank/DDBJ databases">
        <title>Depth-based differentiation of microbial function through sediment-hosted aquifers and enrichment of novel symbionts in the deep terrestrial subsurface.</title>
        <authorList>
            <person name="Probst A.J."/>
            <person name="Ladd B."/>
            <person name="Jarett J.K."/>
            <person name="Geller-Mcgrath D.E."/>
            <person name="Sieber C.M.K."/>
            <person name="Emerson J.B."/>
            <person name="Anantharaman K."/>
            <person name="Thomas B.C."/>
            <person name="Malmstrom R."/>
            <person name="Stieglmeier M."/>
            <person name="Klingl A."/>
            <person name="Woyke T."/>
            <person name="Ryan C.M."/>
            <person name="Banfield J.F."/>
        </authorList>
    </citation>
    <scope>NUCLEOTIDE SEQUENCE [LARGE SCALE GENOMIC DNA]</scope>
</reference>
<protein>
    <submittedName>
        <fullName evidence="1">Uncharacterized protein</fullName>
    </submittedName>
</protein>
<organism evidence="1 2">
    <name type="scientific">Candidatus Roizmanbacteria bacterium CG17_big_fil_post_rev_8_21_14_2_50_39_7</name>
    <dbReference type="NCBI Taxonomy" id="1974858"/>
    <lineage>
        <taxon>Bacteria</taxon>
        <taxon>Candidatus Roizmaniibacteriota</taxon>
    </lineage>
</organism>
<proteinExistence type="predicted"/>